<name>A0ABS8N3K9_9CLOT</name>
<evidence type="ECO:0000313" key="2">
    <source>
        <dbReference type="Proteomes" id="UP001165422"/>
    </source>
</evidence>
<dbReference type="Proteomes" id="UP001165422">
    <property type="component" value="Unassembled WGS sequence"/>
</dbReference>
<keyword evidence="2" id="KW-1185">Reference proteome</keyword>
<accession>A0ABS8N3K9</accession>
<gene>
    <name evidence="1" type="ORF">LN736_05780</name>
</gene>
<protein>
    <submittedName>
        <fullName evidence="1">Uncharacterized protein</fullName>
    </submittedName>
</protein>
<proteinExistence type="predicted"/>
<comment type="caution">
    <text evidence="1">The sequence shown here is derived from an EMBL/GenBank/DDBJ whole genome shotgun (WGS) entry which is preliminary data.</text>
</comment>
<reference evidence="1" key="1">
    <citation type="submission" date="2021-11" db="EMBL/GenBank/DDBJ databases">
        <authorList>
            <person name="Qingchun L."/>
            <person name="Dong Z."/>
            <person name="Zongwei Q."/>
            <person name="Jia Z."/>
            <person name="Duotao L."/>
        </authorList>
    </citation>
    <scope>NUCLEOTIDE SEQUENCE</scope>
    <source>
        <strain evidence="1">WLY-B-L2</strain>
    </source>
</reference>
<evidence type="ECO:0000313" key="1">
    <source>
        <dbReference type="EMBL" id="MCC9294384.1"/>
    </source>
</evidence>
<dbReference type="EMBL" id="JAJJPB010000004">
    <property type="protein sequence ID" value="MCC9294384.1"/>
    <property type="molecule type" value="Genomic_DNA"/>
</dbReference>
<dbReference type="RefSeq" id="WP_229981184.1">
    <property type="nucleotide sequence ID" value="NZ_JAJJPB010000004.1"/>
</dbReference>
<sequence>MLEFIPPDDLKKIDMQIKAINAILPRDNPKDKAIHQMALDKLLKQRDRLLNK</sequence>
<organism evidence="1 2">
    <name type="scientific">Clostridium aromativorans</name>
    <dbReference type="NCBI Taxonomy" id="2836848"/>
    <lineage>
        <taxon>Bacteria</taxon>
        <taxon>Bacillati</taxon>
        <taxon>Bacillota</taxon>
        <taxon>Clostridia</taxon>
        <taxon>Eubacteriales</taxon>
        <taxon>Clostridiaceae</taxon>
        <taxon>Clostridium</taxon>
    </lineage>
</organism>